<protein>
    <submittedName>
        <fullName evidence="2">Uncharacterized protein</fullName>
    </submittedName>
</protein>
<feature type="non-terminal residue" evidence="2">
    <location>
        <position position="76"/>
    </location>
</feature>
<feature type="chain" id="PRO_5019437119" evidence="1">
    <location>
        <begin position="36"/>
        <end position="76"/>
    </location>
</feature>
<dbReference type="AlphaFoldDB" id="A0A423USN1"/>
<evidence type="ECO:0000256" key="1">
    <source>
        <dbReference type="SAM" id="SignalP"/>
    </source>
</evidence>
<dbReference type="EMBL" id="QWFA01000197">
    <property type="protein sequence ID" value="ROV65333.1"/>
    <property type="molecule type" value="Genomic_DNA"/>
</dbReference>
<accession>A0A423USN1</accession>
<comment type="caution">
    <text evidence="2">The sequence shown here is derived from an EMBL/GenBank/DDBJ whole genome shotgun (WGS) entry which is preliminary data.</text>
</comment>
<proteinExistence type="predicted"/>
<dbReference type="Proteomes" id="UP000285596">
    <property type="component" value="Unassembled WGS sequence"/>
</dbReference>
<reference evidence="2 3" key="1">
    <citation type="submission" date="2018-08" db="EMBL/GenBank/DDBJ databases">
        <title>Streptomyces globisporus 1912-4Crt, whole genome shotgun sequence.</title>
        <authorList>
            <person name="Matselyukh B."/>
        </authorList>
    </citation>
    <scope>NUCLEOTIDE SEQUENCE [LARGE SCALE GENOMIC DNA]</scope>
    <source>
        <strain evidence="2 3">1912-4Crt</strain>
    </source>
</reference>
<evidence type="ECO:0000313" key="3">
    <source>
        <dbReference type="Proteomes" id="UP000285596"/>
    </source>
</evidence>
<sequence>MAWIMLPVVYGSRIARLTAAAALLWLTAVPLPATADNCAVASIGQDGSGSSIAVAGDGSCVAVSEPEPPPPPPPPK</sequence>
<gene>
    <name evidence="2" type="ORF">D3105_28035</name>
</gene>
<organism evidence="2 3">
    <name type="scientific">Streptomyces globisporus</name>
    <dbReference type="NCBI Taxonomy" id="1908"/>
    <lineage>
        <taxon>Bacteria</taxon>
        <taxon>Bacillati</taxon>
        <taxon>Actinomycetota</taxon>
        <taxon>Actinomycetes</taxon>
        <taxon>Kitasatosporales</taxon>
        <taxon>Streptomycetaceae</taxon>
        <taxon>Streptomyces</taxon>
    </lineage>
</organism>
<name>A0A423USN1_STRGL</name>
<evidence type="ECO:0000313" key="2">
    <source>
        <dbReference type="EMBL" id="ROV65333.1"/>
    </source>
</evidence>
<keyword evidence="1" id="KW-0732">Signal</keyword>
<feature type="signal peptide" evidence="1">
    <location>
        <begin position="1"/>
        <end position="35"/>
    </location>
</feature>